<accession>A0ABT0K5N1</accession>
<evidence type="ECO:0000313" key="2">
    <source>
        <dbReference type="Proteomes" id="UP001201873"/>
    </source>
</evidence>
<comment type="caution">
    <text evidence="1">The sequence shown here is derived from an EMBL/GenBank/DDBJ whole genome shotgun (WGS) entry which is preliminary data.</text>
</comment>
<evidence type="ECO:0000313" key="1">
    <source>
        <dbReference type="EMBL" id="MCK9879101.1"/>
    </source>
</evidence>
<dbReference type="Proteomes" id="UP001201873">
    <property type="component" value="Unassembled WGS sequence"/>
</dbReference>
<keyword evidence="2" id="KW-1185">Reference proteome</keyword>
<protein>
    <submittedName>
        <fullName evidence="1">Uncharacterized protein</fullName>
    </submittedName>
</protein>
<organism evidence="1 2">
    <name type="scientific">Frankia umida</name>
    <dbReference type="NCBI Taxonomy" id="573489"/>
    <lineage>
        <taxon>Bacteria</taxon>
        <taxon>Bacillati</taxon>
        <taxon>Actinomycetota</taxon>
        <taxon>Actinomycetes</taxon>
        <taxon>Frankiales</taxon>
        <taxon>Frankiaceae</taxon>
        <taxon>Frankia</taxon>
    </lineage>
</organism>
<proteinExistence type="predicted"/>
<name>A0ABT0K5N1_9ACTN</name>
<sequence>MVQPAAAELRDVLPEVLSWYFGEDTEIEFQVHHERELHGVVLRVAQDGQLYDRERLAAQFTDALEESGQLARVRSEPVSGGGEVTLVCALQSDRVSWLAAQMDDDDVLVALLPVAESILWAVPVGTGAGADRDDTIVALGAYSGDTTLGEVTSTFAGPRQHLRI</sequence>
<dbReference type="EMBL" id="JALKFT010000072">
    <property type="protein sequence ID" value="MCK9879101.1"/>
    <property type="molecule type" value="Genomic_DNA"/>
</dbReference>
<reference evidence="1 2" key="1">
    <citation type="submission" date="2022-04" db="EMBL/GenBank/DDBJ databases">
        <title>Genome diversity in the genus Frankia.</title>
        <authorList>
            <person name="Carlos-Shanley C."/>
            <person name="Hahn D."/>
        </authorList>
    </citation>
    <scope>NUCLEOTIDE SEQUENCE [LARGE SCALE GENOMIC DNA]</scope>
    <source>
        <strain evidence="1 2">Ag45/Mut15</strain>
    </source>
</reference>
<gene>
    <name evidence="1" type="ORF">MXD59_25665</name>
</gene>